<dbReference type="AlphaFoldDB" id="A0A5C6E7D3"/>
<organism evidence="2 3">
    <name type="scientific">Rubripirellula tenax</name>
    <dbReference type="NCBI Taxonomy" id="2528015"/>
    <lineage>
        <taxon>Bacteria</taxon>
        <taxon>Pseudomonadati</taxon>
        <taxon>Planctomycetota</taxon>
        <taxon>Planctomycetia</taxon>
        <taxon>Pirellulales</taxon>
        <taxon>Pirellulaceae</taxon>
        <taxon>Rubripirellula</taxon>
    </lineage>
</organism>
<keyword evidence="1" id="KW-0812">Transmembrane</keyword>
<dbReference type="EMBL" id="SJPW01000010">
    <property type="protein sequence ID" value="TWU44730.1"/>
    <property type="molecule type" value="Genomic_DNA"/>
</dbReference>
<evidence type="ECO:0000256" key="1">
    <source>
        <dbReference type="SAM" id="Phobius"/>
    </source>
</evidence>
<comment type="caution">
    <text evidence="2">The sequence shown here is derived from an EMBL/GenBank/DDBJ whole genome shotgun (WGS) entry which is preliminary data.</text>
</comment>
<keyword evidence="3" id="KW-1185">Reference proteome</keyword>
<feature type="transmembrane region" description="Helical" evidence="1">
    <location>
        <begin position="7"/>
        <end position="24"/>
    </location>
</feature>
<feature type="transmembrane region" description="Helical" evidence="1">
    <location>
        <begin position="36"/>
        <end position="59"/>
    </location>
</feature>
<feature type="transmembrane region" description="Helical" evidence="1">
    <location>
        <begin position="107"/>
        <end position="129"/>
    </location>
</feature>
<feature type="transmembrane region" description="Helical" evidence="1">
    <location>
        <begin position="71"/>
        <end position="95"/>
    </location>
</feature>
<protein>
    <submittedName>
        <fullName evidence="2">Uncharacterized protein</fullName>
    </submittedName>
</protein>
<evidence type="ECO:0000313" key="3">
    <source>
        <dbReference type="Proteomes" id="UP000318288"/>
    </source>
</evidence>
<keyword evidence="1" id="KW-1133">Transmembrane helix</keyword>
<reference evidence="2 3" key="1">
    <citation type="submission" date="2019-02" db="EMBL/GenBank/DDBJ databases">
        <title>Deep-cultivation of Planctomycetes and their phenomic and genomic characterization uncovers novel biology.</title>
        <authorList>
            <person name="Wiegand S."/>
            <person name="Jogler M."/>
            <person name="Boedeker C."/>
            <person name="Pinto D."/>
            <person name="Vollmers J."/>
            <person name="Rivas-Marin E."/>
            <person name="Kohn T."/>
            <person name="Peeters S.H."/>
            <person name="Heuer A."/>
            <person name="Rast P."/>
            <person name="Oberbeckmann S."/>
            <person name="Bunk B."/>
            <person name="Jeske O."/>
            <person name="Meyerdierks A."/>
            <person name="Storesund J.E."/>
            <person name="Kallscheuer N."/>
            <person name="Luecker S."/>
            <person name="Lage O.M."/>
            <person name="Pohl T."/>
            <person name="Merkel B.J."/>
            <person name="Hornburger P."/>
            <person name="Mueller R.-W."/>
            <person name="Bruemmer F."/>
            <person name="Labrenz M."/>
            <person name="Spormann A.M."/>
            <person name="Op Den Camp H."/>
            <person name="Overmann J."/>
            <person name="Amann R."/>
            <person name="Jetten M.S.M."/>
            <person name="Mascher T."/>
            <person name="Medema M.H."/>
            <person name="Devos D.P."/>
            <person name="Kaster A.-K."/>
            <person name="Ovreas L."/>
            <person name="Rohde M."/>
            <person name="Galperin M.Y."/>
            <person name="Jogler C."/>
        </authorList>
    </citation>
    <scope>NUCLEOTIDE SEQUENCE [LARGE SCALE GENOMIC DNA]</scope>
    <source>
        <strain evidence="2 3">Poly51</strain>
    </source>
</reference>
<name>A0A5C6E7D3_9BACT</name>
<sequence>MRLIASGFTLIAIPIWFFALIAIISSQTDDVNNAAIQAYFVIAMLLAFPTALIAGFVAGPFATWLCEPRPWFSVILSLSLLGFACSLEFIARWFFSLLPQSAGWMLLPYTTFAIVGPPLFLGSTVFAILKCRNPIPVSISG</sequence>
<dbReference type="Proteomes" id="UP000318288">
    <property type="component" value="Unassembled WGS sequence"/>
</dbReference>
<proteinExistence type="predicted"/>
<keyword evidence="1" id="KW-0472">Membrane</keyword>
<gene>
    <name evidence="2" type="ORF">Poly51_59990</name>
</gene>
<evidence type="ECO:0000313" key="2">
    <source>
        <dbReference type="EMBL" id="TWU44730.1"/>
    </source>
</evidence>
<accession>A0A5C6E7D3</accession>